<keyword evidence="2" id="KW-1185">Reference proteome</keyword>
<dbReference type="EMBL" id="NRRL01000108">
    <property type="protein sequence ID" value="MBK1670684.1"/>
    <property type="molecule type" value="Genomic_DNA"/>
</dbReference>
<dbReference type="Proteomes" id="UP001296873">
    <property type="component" value="Unassembled WGS sequence"/>
</dbReference>
<name>A0ABS1DLS6_9PROT</name>
<protein>
    <submittedName>
        <fullName evidence="1">Uncharacterized protein</fullName>
    </submittedName>
</protein>
<evidence type="ECO:0000313" key="1">
    <source>
        <dbReference type="EMBL" id="MBK1670684.1"/>
    </source>
</evidence>
<organism evidence="1 2">
    <name type="scientific">Rhodovibrio sodomensis</name>
    <dbReference type="NCBI Taxonomy" id="1088"/>
    <lineage>
        <taxon>Bacteria</taxon>
        <taxon>Pseudomonadati</taxon>
        <taxon>Pseudomonadota</taxon>
        <taxon>Alphaproteobacteria</taxon>
        <taxon>Rhodospirillales</taxon>
        <taxon>Rhodovibrionaceae</taxon>
        <taxon>Rhodovibrio</taxon>
    </lineage>
</organism>
<sequence>MVVPRKFRLCYADGSDTLLDIDAIDVIEGDLFAVVRDGGHRLVARSGSWTACYALARNGRQPEAAILSGRARPAPKIWGAMSTTVVTFFERDPVMLSLAVDDLYLDDADTLVLAAPKADGFPTGWIHTAFAWTAWRSASDLFGHLEPIINATLVSGAAETATLIAEAEGMHWIAGMFGKRLNVPTAPAIAARTFVELDASQRAAGTHHPDAFVADALSCACLWRDAGDNRDRLADIAAHAQEAASVSLLLAGSECLSGLDPAVHARAADLARAEARSIHDLWFVSSMTAEGACDEADALERIAFVQGKAWALHHLGCWRYADTIDPKIRAAISSEAAYLDARMRDGRVVPAPWAVRERAVLARNAQTLIELALSGIGRADLRQNLLELVASWRDPHADTLTKDVDPFALEDPLDRIAEHLEVTITPEEAELIDDEMAQLGVSGAEQLLRNRAIERFGLTLESLQAAVCAVRDQIQALRFAENALATLRPTG</sequence>
<accession>A0ABS1DLS6</accession>
<gene>
    <name evidence="1" type="ORF">CKO28_21935</name>
</gene>
<proteinExistence type="predicted"/>
<evidence type="ECO:0000313" key="2">
    <source>
        <dbReference type="Proteomes" id="UP001296873"/>
    </source>
</evidence>
<comment type="caution">
    <text evidence="1">The sequence shown here is derived from an EMBL/GenBank/DDBJ whole genome shotgun (WGS) entry which is preliminary data.</text>
</comment>
<reference evidence="1 2" key="1">
    <citation type="journal article" date="2020" name="Microorganisms">
        <title>Osmotic Adaptation and Compatible Solute Biosynthesis of Phototrophic Bacteria as Revealed from Genome Analyses.</title>
        <authorList>
            <person name="Imhoff J.F."/>
            <person name="Rahn T."/>
            <person name="Kunzel S."/>
            <person name="Keller A."/>
            <person name="Neulinger S.C."/>
        </authorList>
    </citation>
    <scope>NUCLEOTIDE SEQUENCE [LARGE SCALE GENOMIC DNA]</scope>
    <source>
        <strain evidence="1 2">DSM 9895</strain>
    </source>
</reference>